<dbReference type="Pfam" id="PF00239">
    <property type="entry name" value="Resolvase"/>
    <property type="match status" value="1"/>
</dbReference>
<dbReference type="InterPro" id="IPR006119">
    <property type="entry name" value="Resolv_N"/>
</dbReference>
<evidence type="ECO:0000313" key="3">
    <source>
        <dbReference type="EMBL" id="WOC32076.1"/>
    </source>
</evidence>
<proteinExistence type="predicted"/>
<dbReference type="Gene3D" id="3.40.50.1390">
    <property type="entry name" value="Resolvase, N-terminal catalytic domain"/>
    <property type="match status" value="1"/>
</dbReference>
<dbReference type="InterPro" id="IPR036162">
    <property type="entry name" value="Resolvase-like_N_sf"/>
</dbReference>
<dbReference type="Proteomes" id="UP001300604">
    <property type="component" value="Chromosome"/>
</dbReference>
<dbReference type="Pfam" id="PF07508">
    <property type="entry name" value="Recombinase"/>
    <property type="match status" value="1"/>
</dbReference>
<dbReference type="CDD" id="cd00338">
    <property type="entry name" value="Ser_Recombinase"/>
    <property type="match status" value="1"/>
</dbReference>
<accession>A0AA97DAY0</accession>
<dbReference type="GO" id="GO:0003677">
    <property type="term" value="F:DNA binding"/>
    <property type="evidence" value="ECO:0007669"/>
    <property type="project" value="InterPro"/>
</dbReference>
<dbReference type="AlphaFoldDB" id="A0AA97DAY0"/>
<dbReference type="Gene3D" id="3.90.1750.20">
    <property type="entry name" value="Putative Large Serine Recombinase, Chain B, Domain 2"/>
    <property type="match status" value="1"/>
</dbReference>
<protein>
    <submittedName>
        <fullName evidence="3">Recombinase family protein</fullName>
    </submittedName>
</protein>
<evidence type="ECO:0000259" key="2">
    <source>
        <dbReference type="PROSITE" id="PS51737"/>
    </source>
</evidence>
<name>A0AA97DAY0_9FIRM</name>
<reference evidence="3 4" key="1">
    <citation type="submission" date="2024-06" db="EMBL/GenBank/DDBJ databases">
        <title>Caproicibacterium argilliputei sp. nov, a novel caproic acid producing anaerobic bacterium isolated from pit mud.</title>
        <authorList>
            <person name="Xia S."/>
        </authorList>
    </citation>
    <scope>NUCLEOTIDE SEQUENCE [LARGE SCALE GENOMIC DNA]</scope>
    <source>
        <strain evidence="3 4">ZCY20-5</strain>
    </source>
</reference>
<dbReference type="GO" id="GO:0000150">
    <property type="term" value="F:DNA strand exchange activity"/>
    <property type="evidence" value="ECO:0007669"/>
    <property type="project" value="InterPro"/>
</dbReference>
<dbReference type="InterPro" id="IPR025827">
    <property type="entry name" value="Zn_ribbon_recom_dom"/>
</dbReference>
<dbReference type="PROSITE" id="PS51736">
    <property type="entry name" value="RECOMBINASES_3"/>
    <property type="match status" value="1"/>
</dbReference>
<gene>
    <name evidence="3" type="ORF">PXC00_12900</name>
</gene>
<reference evidence="4" key="2">
    <citation type="submission" date="2024-06" db="EMBL/GenBank/DDBJ databases">
        <title>Caproicibacterium argilliputei sp. nov, a novel caproic acid producing anaerobic bacterium isolated from pit mud.</title>
        <authorList>
            <person name="Zeng C."/>
        </authorList>
    </citation>
    <scope>NUCLEOTIDE SEQUENCE [LARGE SCALE GENOMIC DNA]</scope>
    <source>
        <strain evidence="4">ZCY20-5</strain>
    </source>
</reference>
<dbReference type="Pfam" id="PF13408">
    <property type="entry name" value="Zn_ribbon_recom"/>
    <property type="match status" value="1"/>
</dbReference>
<dbReference type="SUPFAM" id="SSF53041">
    <property type="entry name" value="Resolvase-like"/>
    <property type="match status" value="1"/>
</dbReference>
<organism evidence="3 4">
    <name type="scientific">Caproicibacterium argilliputei</name>
    <dbReference type="NCBI Taxonomy" id="3030016"/>
    <lineage>
        <taxon>Bacteria</taxon>
        <taxon>Bacillati</taxon>
        <taxon>Bacillota</taxon>
        <taxon>Clostridia</taxon>
        <taxon>Eubacteriales</taxon>
        <taxon>Oscillospiraceae</taxon>
        <taxon>Caproicibacterium</taxon>
    </lineage>
</organism>
<dbReference type="InterPro" id="IPR050639">
    <property type="entry name" value="SSR_resolvase"/>
</dbReference>
<dbReference type="RefSeq" id="WP_275844137.1">
    <property type="nucleotide sequence ID" value="NZ_CP135996.1"/>
</dbReference>
<sequence length="545" mass="62131">MLTQTISPVQKTVSVIPANPKTLREGVRKKKLRVAAYCRVSTDQEEQQSSYQAQIEYYTAKIKANKDWTMAGIFADEGITGTSARKRTEFLKLMKLCERGKVDMVLTKSISRFSRNTLDCLGYIRKLKEKGIPIIFEKEGINTMRMASEMTISLLGSFAQAESESISKNVTWGKRQSFKNGKVTFQYSRFLGYEKGEDGKPKIVPEEATIVKRIYQSYLSGYSIARIKRGLEAEGIPSGTGKKVWSTNAIRYMLQNEKYIGDALLQKTYVTDFLTKKSKKNQGEVPQYYVTGNHEGIISKELFNLVQEEIARRASKRKVSQKATKTEQGKYSSKYALSELLVCGCCGARYRRVTWARNGKKKIVWRCINRLEYGTKYCKVSPTIEEYKLQDAIMKAICGFVEDKDELIDTLEHSLRMALNAEDDTIDTAAIQTRIEELNKVMLDLVELNSRSSASADYFDQKFKEISDERTALQNRLRDHEQRQVIAQNSNARMNELFEILEKANFSLDEYDEALVKQLISKVTVVSAEKIQIAFKGGLEVEQTI</sequence>
<dbReference type="InterPro" id="IPR011109">
    <property type="entry name" value="DNA_bind_recombinase_dom"/>
</dbReference>
<dbReference type="KEGG" id="carl:PXC00_12900"/>
<dbReference type="SMART" id="SM00857">
    <property type="entry name" value="Resolvase"/>
    <property type="match status" value="1"/>
</dbReference>
<dbReference type="EMBL" id="CP135996">
    <property type="protein sequence ID" value="WOC32076.1"/>
    <property type="molecule type" value="Genomic_DNA"/>
</dbReference>
<reference evidence="4" key="3">
    <citation type="submission" date="2024-06" db="EMBL/GenBank/DDBJ databases">
        <authorList>
            <person name="Zeng C."/>
        </authorList>
    </citation>
    <scope>NUCLEOTIDE SEQUENCE [LARGE SCALE GENOMIC DNA]</scope>
    <source>
        <strain evidence="4">ZCY20-5</strain>
    </source>
</reference>
<feature type="domain" description="Resolvase/invertase-type recombinase catalytic" evidence="1">
    <location>
        <begin position="33"/>
        <end position="181"/>
    </location>
</feature>
<dbReference type="PROSITE" id="PS51737">
    <property type="entry name" value="RECOMBINASE_DNA_BIND"/>
    <property type="match status" value="1"/>
</dbReference>
<feature type="domain" description="Recombinase" evidence="2">
    <location>
        <begin position="190"/>
        <end position="316"/>
    </location>
</feature>
<evidence type="ECO:0000313" key="4">
    <source>
        <dbReference type="Proteomes" id="UP001300604"/>
    </source>
</evidence>
<dbReference type="PANTHER" id="PTHR30461">
    <property type="entry name" value="DNA-INVERTASE FROM LAMBDOID PROPHAGE"/>
    <property type="match status" value="1"/>
</dbReference>
<dbReference type="InterPro" id="IPR038109">
    <property type="entry name" value="DNA_bind_recomb_sf"/>
</dbReference>
<dbReference type="PANTHER" id="PTHR30461:SF23">
    <property type="entry name" value="DNA RECOMBINASE-RELATED"/>
    <property type="match status" value="1"/>
</dbReference>
<evidence type="ECO:0000259" key="1">
    <source>
        <dbReference type="PROSITE" id="PS51736"/>
    </source>
</evidence>
<keyword evidence="4" id="KW-1185">Reference proteome</keyword>